<comment type="caution">
    <text evidence="1">The sequence shown here is derived from an EMBL/GenBank/DDBJ whole genome shotgun (WGS) entry which is preliminary data.</text>
</comment>
<proteinExistence type="predicted"/>
<reference evidence="1" key="2">
    <citation type="submission" date="2023-04" db="EMBL/GenBank/DDBJ databases">
        <authorList>
            <person name="Orihara K."/>
        </authorList>
    </citation>
    <scope>NUCLEOTIDE SEQUENCE</scope>
    <source>
        <strain evidence="1">YIT 13057</strain>
    </source>
</reference>
<accession>A0AAJ1PAS3</accession>
<dbReference type="RefSeq" id="WP_141672506.1">
    <property type="nucleotide sequence ID" value="NZ_JAOPMD010000013.1"/>
</dbReference>
<dbReference type="AlphaFoldDB" id="A0AAJ1PAS3"/>
<evidence type="ECO:0000313" key="1">
    <source>
        <dbReference type="EMBL" id="MDH7899796.1"/>
    </source>
</evidence>
<protein>
    <submittedName>
        <fullName evidence="1">Uncharacterized protein</fullName>
    </submittedName>
</protein>
<organism evidence="1 2">
    <name type="scientific">Bifidobacterium catenulatum subsp. kashiwanohense</name>
    <dbReference type="NCBI Taxonomy" id="630129"/>
    <lineage>
        <taxon>Bacteria</taxon>
        <taxon>Bacillati</taxon>
        <taxon>Actinomycetota</taxon>
        <taxon>Actinomycetes</taxon>
        <taxon>Bifidobacteriales</taxon>
        <taxon>Bifidobacteriaceae</taxon>
        <taxon>Bifidobacterium</taxon>
    </lineage>
</organism>
<dbReference type="EMBL" id="JAOPMD010000013">
    <property type="protein sequence ID" value="MDH7899796.1"/>
    <property type="molecule type" value="Genomic_DNA"/>
</dbReference>
<dbReference type="Proteomes" id="UP001157379">
    <property type="component" value="Unassembled WGS sequence"/>
</dbReference>
<reference evidence="1" key="1">
    <citation type="journal article" date="2023" name="Gut Microbes">
        <title>Characterization of Bifidobacterium kashiwanohense that utilizes both milk- and plant-derived oligosaccharides.</title>
        <authorList>
            <person name="Orihara K."/>
            <person name="Yahagi K."/>
            <person name="Saito Y."/>
            <person name="Watanabe Y."/>
            <person name="Sasai T."/>
            <person name="Hara T."/>
            <person name="Tsukuda N."/>
            <person name="Oki K."/>
            <person name="Fujimoto J."/>
            <person name="Matsuki T."/>
        </authorList>
    </citation>
    <scope>NUCLEOTIDE SEQUENCE</scope>
    <source>
        <strain evidence="1">YIT 13057</strain>
    </source>
</reference>
<evidence type="ECO:0000313" key="2">
    <source>
        <dbReference type="Proteomes" id="UP001157379"/>
    </source>
</evidence>
<name>A0AAJ1PAS3_9BIFI</name>
<gene>
    <name evidence="1" type="ORF">OB936_06225</name>
</gene>
<sequence length="61" mass="6794">MTQDVYGREVLHCSQGTASQKLSGQLALSAVDIWRTALVFNVSTDYLYGLTDIRTRDMTPV</sequence>